<feature type="domain" description="EamA" evidence="7">
    <location>
        <begin position="395"/>
        <end position="470"/>
    </location>
</feature>
<dbReference type="Proteomes" id="UP001224775">
    <property type="component" value="Unassembled WGS sequence"/>
</dbReference>
<reference evidence="8" key="1">
    <citation type="submission" date="2023-06" db="EMBL/GenBank/DDBJ databases">
        <title>Survivors Of The Sea: Transcriptome response of Skeletonema marinoi to long-term dormancy.</title>
        <authorList>
            <person name="Pinder M.I.M."/>
            <person name="Kourtchenko O."/>
            <person name="Robertson E.K."/>
            <person name="Larsson T."/>
            <person name="Maumus F."/>
            <person name="Osuna-Cruz C.M."/>
            <person name="Vancaester E."/>
            <person name="Stenow R."/>
            <person name="Vandepoele K."/>
            <person name="Ploug H."/>
            <person name="Bruchert V."/>
            <person name="Godhe A."/>
            <person name="Topel M."/>
        </authorList>
    </citation>
    <scope>NUCLEOTIDE SEQUENCE</scope>
    <source>
        <strain evidence="8">R05AC</strain>
    </source>
</reference>
<keyword evidence="6" id="KW-0732">Signal</keyword>
<evidence type="ECO:0000256" key="6">
    <source>
        <dbReference type="SAM" id="SignalP"/>
    </source>
</evidence>
<dbReference type="AlphaFoldDB" id="A0AAD8Y768"/>
<dbReference type="SUPFAM" id="SSF103481">
    <property type="entry name" value="Multidrug resistance efflux transporter EmrE"/>
    <property type="match status" value="2"/>
</dbReference>
<dbReference type="GO" id="GO:0005886">
    <property type="term" value="C:plasma membrane"/>
    <property type="evidence" value="ECO:0007669"/>
    <property type="project" value="UniProtKB-SubCell"/>
</dbReference>
<keyword evidence="3" id="KW-0812">Transmembrane</keyword>
<comment type="caution">
    <text evidence="8">The sequence shown here is derived from an EMBL/GenBank/DDBJ whole genome shotgun (WGS) entry which is preliminary data.</text>
</comment>
<dbReference type="PANTHER" id="PTHR42920">
    <property type="entry name" value="OS03G0707200 PROTEIN-RELATED"/>
    <property type="match status" value="1"/>
</dbReference>
<feature type="signal peptide" evidence="6">
    <location>
        <begin position="1"/>
        <end position="25"/>
    </location>
</feature>
<dbReference type="PANTHER" id="PTHR42920:SF5">
    <property type="entry name" value="EAMA DOMAIN-CONTAINING PROTEIN"/>
    <property type="match status" value="1"/>
</dbReference>
<dbReference type="EMBL" id="JATAAI010000015">
    <property type="protein sequence ID" value="KAK1740448.1"/>
    <property type="molecule type" value="Genomic_DNA"/>
</dbReference>
<keyword evidence="2" id="KW-1003">Cell membrane</keyword>
<keyword evidence="5" id="KW-0472">Membrane</keyword>
<evidence type="ECO:0000313" key="9">
    <source>
        <dbReference type="Proteomes" id="UP001224775"/>
    </source>
</evidence>
<sequence length="488" mass="52728">MAVQCSIKATIVGLLLLPITSLSFSRSPTASFVSIPRSSYLTTNTLAASREALQGDHFIARNGTSDVLTYQNVGSGLQTDDDDETTTFLERELLEGYMAHQQLLLDAEDDADADEESVTFYEEPQVLTTSSYTTTASVDSVRNNLPKSFILSDVWKARMLLLLSAALYGTNFSVVKQLDEIMPVGVSSTLRFGLAAFAMLPLLIAPLSEEFKNNVKNTASKTTYAFMEPSRLSVGLAGMEIGLWNSIGYISQAIGLRTTAASTSAFICSMAVVTVPMLDYIFGRPLLRRQIVGAALAAFGVYALEMGQDISSFTSDDMASLVQPIMFGLGFWRMEAAMEKFPTEAARLASGQLFMVFLVSLSYLVCWSPAGDDLMIQDACNVIPTMGDIAAWLSDPSILGMLIWTGLITTAFTIYMETLALKTLSAAETTLIFSTEPLFGAAFAAVVANECLSEGGYIGSALIIGGCVISGIDWSQHFRRHGDIQESN</sequence>
<evidence type="ECO:0000256" key="1">
    <source>
        <dbReference type="ARBA" id="ARBA00004651"/>
    </source>
</evidence>
<accession>A0AAD8Y768</accession>
<comment type="subcellular location">
    <subcellularLocation>
        <location evidence="1">Cell membrane</location>
        <topology evidence="1">Multi-pass membrane protein</topology>
    </subcellularLocation>
</comment>
<evidence type="ECO:0000256" key="4">
    <source>
        <dbReference type="ARBA" id="ARBA00022989"/>
    </source>
</evidence>
<evidence type="ECO:0000256" key="2">
    <source>
        <dbReference type="ARBA" id="ARBA00022475"/>
    </source>
</evidence>
<evidence type="ECO:0000259" key="7">
    <source>
        <dbReference type="Pfam" id="PF00892"/>
    </source>
</evidence>
<keyword evidence="9" id="KW-1185">Reference proteome</keyword>
<evidence type="ECO:0000313" key="8">
    <source>
        <dbReference type="EMBL" id="KAK1740448.1"/>
    </source>
</evidence>
<evidence type="ECO:0000256" key="5">
    <source>
        <dbReference type="ARBA" id="ARBA00023136"/>
    </source>
</evidence>
<dbReference type="InterPro" id="IPR051258">
    <property type="entry name" value="Diverse_Substrate_Transporter"/>
</dbReference>
<proteinExistence type="predicted"/>
<name>A0AAD8Y768_9STRA</name>
<feature type="domain" description="EamA" evidence="7">
    <location>
        <begin position="159"/>
        <end position="303"/>
    </location>
</feature>
<organism evidence="8 9">
    <name type="scientific">Skeletonema marinoi</name>
    <dbReference type="NCBI Taxonomy" id="267567"/>
    <lineage>
        <taxon>Eukaryota</taxon>
        <taxon>Sar</taxon>
        <taxon>Stramenopiles</taxon>
        <taxon>Ochrophyta</taxon>
        <taxon>Bacillariophyta</taxon>
        <taxon>Coscinodiscophyceae</taxon>
        <taxon>Thalassiosirophycidae</taxon>
        <taxon>Thalassiosirales</taxon>
        <taxon>Skeletonemataceae</taxon>
        <taxon>Skeletonema</taxon>
        <taxon>Skeletonema marinoi-dohrnii complex</taxon>
    </lineage>
</organism>
<gene>
    <name evidence="8" type="ORF">QTG54_008543</name>
</gene>
<dbReference type="InterPro" id="IPR000620">
    <property type="entry name" value="EamA_dom"/>
</dbReference>
<evidence type="ECO:0000256" key="3">
    <source>
        <dbReference type="ARBA" id="ARBA00022692"/>
    </source>
</evidence>
<dbReference type="InterPro" id="IPR037185">
    <property type="entry name" value="EmrE-like"/>
</dbReference>
<feature type="chain" id="PRO_5042181793" evidence="6">
    <location>
        <begin position="26"/>
        <end position="488"/>
    </location>
</feature>
<keyword evidence="4" id="KW-1133">Transmembrane helix</keyword>
<protein>
    <submittedName>
        <fullName evidence="8">Drug/metabolite transporter (DMT) family transporter</fullName>
    </submittedName>
</protein>
<dbReference type="Pfam" id="PF00892">
    <property type="entry name" value="EamA"/>
    <property type="match status" value="2"/>
</dbReference>